<keyword evidence="2" id="KW-1133">Transmembrane helix</keyword>
<dbReference type="Proteomes" id="UP001562425">
    <property type="component" value="Unassembled WGS sequence"/>
</dbReference>
<feature type="region of interest" description="Disordered" evidence="1">
    <location>
        <begin position="1"/>
        <end position="23"/>
    </location>
</feature>
<keyword evidence="2" id="KW-0472">Membrane</keyword>
<dbReference type="AlphaFoldDB" id="A0ABD1DXM5"/>
<feature type="compositionally biased region" description="Gly residues" evidence="1">
    <location>
        <begin position="1"/>
        <end position="12"/>
    </location>
</feature>
<gene>
    <name evidence="3" type="ORF">pipiens_005613</name>
</gene>
<sequence length="187" mass="21785">MTLTTVGGGNPKTGGLPPGRAKRTRKLRVEVDWTRLPLLLPPLRRRQRWRKRKRPAEKVVKRKIRTSWTFPPLNLLLTGCQTLDDRRSFFEYLSCSMEQLKHNLINVGQSESNIDLEQSVQSEPSHFWQDLEHFIRNTHWAWLVVLVSLLLLFAFLVAGFVLATAVLLVTFYLFICEQNHIESLEYS</sequence>
<keyword evidence="4" id="KW-1185">Reference proteome</keyword>
<proteinExistence type="predicted"/>
<protein>
    <submittedName>
        <fullName evidence="3">Uncharacterized protein</fullName>
    </submittedName>
</protein>
<evidence type="ECO:0000313" key="4">
    <source>
        <dbReference type="Proteomes" id="UP001562425"/>
    </source>
</evidence>
<reference evidence="3 4" key="1">
    <citation type="submission" date="2024-05" db="EMBL/GenBank/DDBJ databases">
        <title>Culex pipiens pipiens assembly and annotation.</title>
        <authorList>
            <person name="Alout H."/>
            <person name="Durand T."/>
        </authorList>
    </citation>
    <scope>NUCLEOTIDE SEQUENCE [LARGE SCALE GENOMIC DNA]</scope>
    <source>
        <strain evidence="3">HA-2024</strain>
        <tissue evidence="3">Whole body</tissue>
    </source>
</reference>
<name>A0ABD1DXM5_CULPP</name>
<evidence type="ECO:0000256" key="1">
    <source>
        <dbReference type="SAM" id="MobiDB-lite"/>
    </source>
</evidence>
<feature type="transmembrane region" description="Helical" evidence="2">
    <location>
        <begin position="141"/>
        <end position="174"/>
    </location>
</feature>
<evidence type="ECO:0000256" key="2">
    <source>
        <dbReference type="SAM" id="Phobius"/>
    </source>
</evidence>
<keyword evidence="2" id="KW-0812">Transmembrane</keyword>
<evidence type="ECO:0000313" key="3">
    <source>
        <dbReference type="EMBL" id="KAL1403642.1"/>
    </source>
</evidence>
<dbReference type="EMBL" id="JBEHCU010001285">
    <property type="protein sequence ID" value="KAL1403642.1"/>
    <property type="molecule type" value="Genomic_DNA"/>
</dbReference>
<accession>A0ABD1DXM5</accession>
<organism evidence="3 4">
    <name type="scientific">Culex pipiens pipiens</name>
    <name type="common">Northern house mosquito</name>
    <dbReference type="NCBI Taxonomy" id="38569"/>
    <lineage>
        <taxon>Eukaryota</taxon>
        <taxon>Metazoa</taxon>
        <taxon>Ecdysozoa</taxon>
        <taxon>Arthropoda</taxon>
        <taxon>Hexapoda</taxon>
        <taxon>Insecta</taxon>
        <taxon>Pterygota</taxon>
        <taxon>Neoptera</taxon>
        <taxon>Endopterygota</taxon>
        <taxon>Diptera</taxon>
        <taxon>Nematocera</taxon>
        <taxon>Culicoidea</taxon>
        <taxon>Culicidae</taxon>
        <taxon>Culicinae</taxon>
        <taxon>Culicini</taxon>
        <taxon>Culex</taxon>
        <taxon>Culex</taxon>
    </lineage>
</organism>
<comment type="caution">
    <text evidence="3">The sequence shown here is derived from an EMBL/GenBank/DDBJ whole genome shotgun (WGS) entry which is preliminary data.</text>
</comment>